<name>A0A6U1T100_9EUKA</name>
<accession>A0A6U1T100</accession>
<dbReference type="PANTHER" id="PTHR14710:SF2">
    <property type="entry name" value="GEM-ASSOCIATED PROTEIN 6"/>
    <property type="match status" value="1"/>
</dbReference>
<proteinExistence type="predicted"/>
<sequence length="181" mass="19877">MTQAAAHLHYVGKFVTVSMANSSEASGIVYTTDPSQGHVVLLRFADKLSWTVCMGSAIVSIQEAECSETEKTRVQQAIESGVFDWQPNSSPAELTDRESIGLAHGRFTHIQEQLTKARLPFVVKNDSDSVEEVPEGPKCLEKTRIEICNGDLSISFPFSRAQVSSTNPMLVSRCKKLLFPS</sequence>
<dbReference type="Pfam" id="PF06372">
    <property type="entry name" value="Gemin6"/>
    <property type="match status" value="1"/>
</dbReference>
<dbReference type="InterPro" id="IPR009422">
    <property type="entry name" value="Gemin6"/>
</dbReference>
<dbReference type="GO" id="GO:0000387">
    <property type="term" value="P:spliceosomal snRNP assembly"/>
    <property type="evidence" value="ECO:0007669"/>
    <property type="project" value="TreeGrafter"/>
</dbReference>
<feature type="domain" description="Gem-associated protein 6 Sm-like" evidence="1">
    <location>
        <begin position="8"/>
        <end position="65"/>
    </location>
</feature>
<dbReference type="GO" id="GO:0005634">
    <property type="term" value="C:nucleus"/>
    <property type="evidence" value="ECO:0007669"/>
    <property type="project" value="InterPro"/>
</dbReference>
<evidence type="ECO:0000313" key="2">
    <source>
        <dbReference type="EMBL" id="CAE2202261.1"/>
    </source>
</evidence>
<dbReference type="AlphaFoldDB" id="A0A6U1T100"/>
<reference evidence="3" key="1">
    <citation type="submission" date="2021-01" db="EMBL/GenBank/DDBJ databases">
        <authorList>
            <person name="Corre E."/>
            <person name="Pelletier E."/>
            <person name="Niang G."/>
            <person name="Scheremetjew M."/>
            <person name="Finn R."/>
            <person name="Kale V."/>
            <person name="Holt S."/>
            <person name="Cochrane G."/>
            <person name="Meng A."/>
            <person name="Brown T."/>
            <person name="Cohen L."/>
        </authorList>
    </citation>
    <scope>NUCLEOTIDE SEQUENCE</scope>
    <source>
        <strain evidence="3">DIVA3 518/3/11/1/6</strain>
    </source>
</reference>
<dbReference type="InterPro" id="IPR046857">
    <property type="entry name" value="Gemin6_Sm-like_dom"/>
</dbReference>
<evidence type="ECO:0000313" key="3">
    <source>
        <dbReference type="EMBL" id="CAE2202263.1"/>
    </source>
</evidence>
<dbReference type="GO" id="GO:0032797">
    <property type="term" value="C:SMN complex"/>
    <property type="evidence" value="ECO:0007669"/>
    <property type="project" value="TreeGrafter"/>
</dbReference>
<evidence type="ECO:0000259" key="1">
    <source>
        <dbReference type="Pfam" id="PF06372"/>
    </source>
</evidence>
<dbReference type="EMBL" id="HBKP01002372">
    <property type="protein sequence ID" value="CAE2202261.1"/>
    <property type="molecule type" value="Transcribed_RNA"/>
</dbReference>
<organism evidence="3">
    <name type="scientific">Vannella robusta</name>
    <dbReference type="NCBI Taxonomy" id="1487602"/>
    <lineage>
        <taxon>Eukaryota</taxon>
        <taxon>Amoebozoa</taxon>
        <taxon>Discosea</taxon>
        <taxon>Flabellinia</taxon>
        <taxon>Vannellidae</taxon>
        <taxon>Vannella</taxon>
    </lineage>
</organism>
<gene>
    <name evidence="2" type="ORF">VSP0166_LOCUS1711</name>
    <name evidence="3" type="ORF">VSP0166_LOCUS1712</name>
</gene>
<dbReference type="PANTHER" id="PTHR14710">
    <property type="entry name" value="GEM-ASSOCIATED PROTEIN 6"/>
    <property type="match status" value="1"/>
</dbReference>
<dbReference type="EMBL" id="HBKP01002373">
    <property type="protein sequence ID" value="CAE2202263.1"/>
    <property type="molecule type" value="Transcribed_RNA"/>
</dbReference>
<dbReference type="Gene3D" id="2.30.30.100">
    <property type="match status" value="1"/>
</dbReference>
<dbReference type="GO" id="GO:0000245">
    <property type="term" value="P:spliceosomal complex assembly"/>
    <property type="evidence" value="ECO:0007669"/>
    <property type="project" value="InterPro"/>
</dbReference>
<protein>
    <recommendedName>
        <fullName evidence="1">Gem-associated protein 6 Sm-like domain-containing protein</fullName>
    </recommendedName>
</protein>